<gene>
    <name evidence="2" type="ORF">Q2T77_34870</name>
</gene>
<keyword evidence="3" id="KW-1185">Reference proteome</keyword>
<organism evidence="2 3">
    <name type="scientific">Variovorax ginsengisoli</name>
    <dbReference type="NCBI Taxonomy" id="363844"/>
    <lineage>
        <taxon>Bacteria</taxon>
        <taxon>Pseudomonadati</taxon>
        <taxon>Pseudomonadota</taxon>
        <taxon>Betaproteobacteria</taxon>
        <taxon>Burkholderiales</taxon>
        <taxon>Comamonadaceae</taxon>
        <taxon>Variovorax</taxon>
    </lineage>
</organism>
<feature type="region of interest" description="Disordered" evidence="1">
    <location>
        <begin position="1"/>
        <end position="26"/>
    </location>
</feature>
<reference evidence="2" key="1">
    <citation type="submission" date="2023-06" db="EMBL/GenBank/DDBJ databases">
        <authorList>
            <person name="Jiang Y."/>
            <person name="Liu Q."/>
        </authorList>
    </citation>
    <scope>NUCLEOTIDE SEQUENCE</scope>
    <source>
        <strain evidence="2">CGMCC 1.12090</strain>
    </source>
</reference>
<feature type="region of interest" description="Disordered" evidence="1">
    <location>
        <begin position="260"/>
        <end position="280"/>
    </location>
</feature>
<evidence type="ECO:0000313" key="3">
    <source>
        <dbReference type="Proteomes" id="UP001169027"/>
    </source>
</evidence>
<comment type="caution">
    <text evidence="2">The sequence shown here is derived from an EMBL/GenBank/DDBJ whole genome shotgun (WGS) entry which is preliminary data.</text>
</comment>
<evidence type="ECO:0000256" key="1">
    <source>
        <dbReference type="SAM" id="MobiDB-lite"/>
    </source>
</evidence>
<evidence type="ECO:0000313" key="2">
    <source>
        <dbReference type="EMBL" id="MDO1537442.1"/>
    </source>
</evidence>
<name>A0ABT8SHF8_9BURK</name>
<evidence type="ECO:0008006" key="4">
    <source>
        <dbReference type="Google" id="ProtNLM"/>
    </source>
</evidence>
<dbReference type="InterPro" id="IPR036397">
    <property type="entry name" value="RNaseH_sf"/>
</dbReference>
<dbReference type="EMBL" id="JAUKVY010000041">
    <property type="protein sequence ID" value="MDO1537442.1"/>
    <property type="molecule type" value="Genomic_DNA"/>
</dbReference>
<sequence length="933" mass="103082">MPKIRSGGRTDSGSPRSRTKGFRPLGPLADEALKRGKRAYNLWYLYGPKAGSDLVVSSDAQAMDVWWRELDPSVRQYSLACPVPKSKVDSLPDISFTATVKLSDETTQLRDVRSDDLDLSGTGGEKARKEADVHEKVASSLGCSYCRVGPAQLRANDLLVANAKVATATLAAARDHSTESQHASLLALMRRSPVWTVEDLLAHVGSEEHALFLAAVFRAVGRGELSSDLHQHRWGKRTRLWVDNGDATPAAGSLATVAEGNDRDRGVATPRTEGSSAKRRIERTADARAAMASTLERAQRGQVPDWYTRKNIPPEYGDPASWPSADLDAHENAEARERALRLRAALCGYLAGAPVRLLEQAHRISRSEVLRLLNRALEPHPAGGIVGWRALLYGYHHHGYQRSAPVLRGPRGGGFAGALQQLFARHADIHDSLVAVILQQSGPDDTKESHVSVRRAHSAFLKLCAARGLARDQYPFNSSTQALRSIYRFFKAVRESHFTRSAALLGGRGAAKRSKLHSGYEPLLRHTEPYDAVQQDAHSLDVIGSIRIPHPKGSRRIPICRLALQVVIEVETKAILGYSVCLLGRISAQDALVAVQHALSKWKPLELDAPLISYPDGAGFPSGVIPELAGAAWATHYLDNDTAYTSALIAERIRNRIGCAVNWGPVGDWTRRFVVEGVFSVLEKAGFQRLPSTTGCGPKDPRRRQPEQRAIKDEIDYSELIYLIDVALATYNATALESLGYRSPLQLLRERTQSPNCGYLPRYLPPLACSKADMHVDTESRPVRGDLAQGRRPYVRVDDVMYTNQMLANCPSLIGRPVTVHIDSDDMRHVKAFLPDGQPLGILMAQSGWSRIRHSRQMRKLINRLRKTRQLIRSPGEDWVEAYLHTRTREAAKAAVARPGKVSKEATQVADIAHRCWRRPKFDPPVRVVPVQI</sequence>
<proteinExistence type="predicted"/>
<dbReference type="Gene3D" id="3.30.420.10">
    <property type="entry name" value="Ribonuclease H-like superfamily/Ribonuclease H"/>
    <property type="match status" value="1"/>
</dbReference>
<dbReference type="Proteomes" id="UP001169027">
    <property type="component" value="Unassembled WGS sequence"/>
</dbReference>
<dbReference type="RefSeq" id="WP_301815845.1">
    <property type="nucleotide sequence ID" value="NZ_JAUJZH010000041.1"/>
</dbReference>
<accession>A0ABT8SHF8</accession>
<protein>
    <recommendedName>
        <fullName evidence="4">Integrase catalytic domain-containing protein</fullName>
    </recommendedName>
</protein>